<feature type="domain" description="SusD-like N-terminal" evidence="7">
    <location>
        <begin position="20"/>
        <end position="223"/>
    </location>
</feature>
<dbReference type="Gene3D" id="1.25.40.390">
    <property type="match status" value="2"/>
</dbReference>
<evidence type="ECO:0000256" key="3">
    <source>
        <dbReference type="ARBA" id="ARBA00022729"/>
    </source>
</evidence>
<dbReference type="Proteomes" id="UP001589797">
    <property type="component" value="Unassembled WGS sequence"/>
</dbReference>
<comment type="similarity">
    <text evidence="2">Belongs to the SusD family.</text>
</comment>
<reference evidence="8 9" key="1">
    <citation type="submission" date="2024-09" db="EMBL/GenBank/DDBJ databases">
        <authorList>
            <person name="Sun Q."/>
            <person name="Mori K."/>
        </authorList>
    </citation>
    <scope>NUCLEOTIDE SEQUENCE [LARGE SCALE GENOMIC DNA]</scope>
    <source>
        <strain evidence="8 9">CCM 7650</strain>
    </source>
</reference>
<keyword evidence="5" id="KW-0998">Cell outer membrane</keyword>
<evidence type="ECO:0000256" key="4">
    <source>
        <dbReference type="ARBA" id="ARBA00023136"/>
    </source>
</evidence>
<comment type="subcellular location">
    <subcellularLocation>
        <location evidence="1">Cell outer membrane</location>
    </subcellularLocation>
</comment>
<dbReference type="Pfam" id="PF07980">
    <property type="entry name" value="SusD_RagB"/>
    <property type="match status" value="1"/>
</dbReference>
<protein>
    <submittedName>
        <fullName evidence="8">RagB/SusD family nutrient uptake outer membrane protein</fullName>
    </submittedName>
</protein>
<dbReference type="Pfam" id="PF14322">
    <property type="entry name" value="SusD-like_3"/>
    <property type="match status" value="1"/>
</dbReference>
<evidence type="ECO:0000313" key="8">
    <source>
        <dbReference type="EMBL" id="MFC0264797.1"/>
    </source>
</evidence>
<evidence type="ECO:0000256" key="5">
    <source>
        <dbReference type="ARBA" id="ARBA00023237"/>
    </source>
</evidence>
<keyword evidence="3" id="KW-0732">Signal</keyword>
<keyword evidence="9" id="KW-1185">Reference proteome</keyword>
<dbReference type="EMBL" id="JBHLWI010000090">
    <property type="protein sequence ID" value="MFC0264797.1"/>
    <property type="molecule type" value="Genomic_DNA"/>
</dbReference>
<feature type="domain" description="RagB/SusD" evidence="6">
    <location>
        <begin position="330"/>
        <end position="411"/>
    </location>
</feature>
<evidence type="ECO:0000256" key="1">
    <source>
        <dbReference type="ARBA" id="ARBA00004442"/>
    </source>
</evidence>
<evidence type="ECO:0000259" key="6">
    <source>
        <dbReference type="Pfam" id="PF07980"/>
    </source>
</evidence>
<dbReference type="InterPro" id="IPR012944">
    <property type="entry name" value="SusD_RagB_dom"/>
</dbReference>
<dbReference type="InterPro" id="IPR033985">
    <property type="entry name" value="SusD-like_N"/>
</dbReference>
<organism evidence="8 9">
    <name type="scientific">Fontibacter flavus</name>
    <dbReference type="NCBI Taxonomy" id="654838"/>
    <lineage>
        <taxon>Bacteria</taxon>
        <taxon>Pseudomonadati</taxon>
        <taxon>Bacteroidota</taxon>
        <taxon>Cytophagia</taxon>
        <taxon>Cytophagales</taxon>
        <taxon>Cyclobacteriaceae</taxon>
        <taxon>Fontibacter</taxon>
    </lineage>
</organism>
<dbReference type="SUPFAM" id="SSF48452">
    <property type="entry name" value="TPR-like"/>
    <property type="match status" value="1"/>
</dbReference>
<accession>A0ABV6FYC3</accession>
<evidence type="ECO:0000256" key="2">
    <source>
        <dbReference type="ARBA" id="ARBA00006275"/>
    </source>
</evidence>
<name>A0ABV6FYC3_9BACT</name>
<evidence type="ECO:0000313" key="9">
    <source>
        <dbReference type="Proteomes" id="UP001589797"/>
    </source>
</evidence>
<keyword evidence="4" id="KW-0472">Membrane</keyword>
<dbReference type="RefSeq" id="WP_382389385.1">
    <property type="nucleotide sequence ID" value="NZ_JBHLWI010000090.1"/>
</dbReference>
<dbReference type="PROSITE" id="PS51257">
    <property type="entry name" value="PROKAR_LIPOPROTEIN"/>
    <property type="match status" value="1"/>
</dbReference>
<gene>
    <name evidence="8" type="ORF">ACFFIP_19065</name>
</gene>
<dbReference type="InterPro" id="IPR011990">
    <property type="entry name" value="TPR-like_helical_dom_sf"/>
</dbReference>
<evidence type="ECO:0000259" key="7">
    <source>
        <dbReference type="Pfam" id="PF14322"/>
    </source>
</evidence>
<sequence>MKKTLNIFLLAIIAMGCDGFLDEKPLKSLVVPSSLTDLQALMDYEFFMNTAPGIPVITSDEFYASEGIWQSIPLATLRNAYIWKEDDLNEGEINPDWIKAYEQIFYTNIVLESIEGITRNSNNAIQYDHVKGNAIFHRILAYYHLLSQFSAMPQDGADMNQYGLVIKETAAIESPPVRITVGESYDFIENELIRALDLLPETSTFATRPSKASVYALQARFYLFQGKFIEAEKAAEEGLKLNNFLIDHNDLDPSLANPFQRFNQEVIFHEELVFSSLHLNADISPELYDLYQGSDLRRETFFNVNQNTGRITFKGSYNGMVTLFGGFTTAELYLILAECQLRNGKLSEGLATLNIFRSKRYLTQDFEEIQTENKVEALRYLFLERRKELALRGARWFDLRRLNHEEEFKETLTRTLGGITYTLEPNSRFYILPIMDIEIATYGLLQNP</sequence>
<proteinExistence type="inferred from homology"/>
<comment type="caution">
    <text evidence="8">The sequence shown here is derived from an EMBL/GenBank/DDBJ whole genome shotgun (WGS) entry which is preliminary data.</text>
</comment>